<dbReference type="SUPFAM" id="SSF57987">
    <property type="entry name" value="Inovirus (filamentous phage) major coat protein"/>
    <property type="match status" value="1"/>
</dbReference>
<gene>
    <name evidence="3" type="ORF">TbrSNM41_01740</name>
</gene>
<organism evidence="3 4">
    <name type="scientific">Thermus brockianus</name>
    <dbReference type="NCBI Taxonomy" id="56956"/>
    <lineage>
        <taxon>Bacteria</taxon>
        <taxon>Thermotogati</taxon>
        <taxon>Deinococcota</taxon>
        <taxon>Deinococci</taxon>
        <taxon>Thermales</taxon>
        <taxon>Thermaceae</taxon>
        <taxon>Thermus</taxon>
    </lineage>
</organism>
<protein>
    <submittedName>
        <fullName evidence="3">Uncharacterized protein</fullName>
    </submittedName>
</protein>
<feature type="transmembrane region" description="Helical" evidence="1">
    <location>
        <begin position="40"/>
        <end position="63"/>
    </location>
</feature>
<keyword evidence="1" id="KW-1133">Transmembrane helix</keyword>
<dbReference type="Gene3D" id="1.20.5.80">
    <property type="match status" value="1"/>
</dbReference>
<evidence type="ECO:0000313" key="4">
    <source>
        <dbReference type="Proteomes" id="UP000831120"/>
    </source>
</evidence>
<proteinExistence type="predicted"/>
<evidence type="ECO:0000256" key="1">
    <source>
        <dbReference type="SAM" id="Phobius"/>
    </source>
</evidence>
<keyword evidence="1" id="KW-0472">Membrane</keyword>
<accession>A0ABN6NGA8</accession>
<keyword evidence="4" id="KW-1185">Reference proteome</keyword>
<dbReference type="Proteomes" id="UP000831120">
    <property type="component" value="Chromosome"/>
</dbReference>
<reference evidence="3 4" key="1">
    <citation type="journal article" date="2022" name="Microbiol. Resour. Announc.">
        <title>Complete Genome Sequences of Thermus Strains Isolated from Senami Hot Spring in Japan.</title>
        <authorList>
            <person name="Miyazaki K."/>
        </authorList>
    </citation>
    <scope>NUCLEOTIDE SEQUENCE [LARGE SCALE GENOMIC DNA]</scope>
    <source>
        <strain evidence="3 4">SNM4-1</strain>
    </source>
</reference>
<dbReference type="RefSeq" id="WP_244362920.1">
    <property type="nucleotide sequence ID" value="NZ_AP025593.1"/>
</dbReference>
<evidence type="ECO:0000313" key="3">
    <source>
        <dbReference type="EMBL" id="BDG15440.1"/>
    </source>
</evidence>
<keyword evidence="2" id="KW-0732">Signal</keyword>
<sequence>MKQKVKLLVGAGLAALPAVLPAFAQVEGFDPGVIASQVMGYIGQIAAAGVGVLALAIGLTAAWRYAKRFLKG</sequence>
<name>A0ABN6NGA8_THEBO</name>
<evidence type="ECO:0000256" key="2">
    <source>
        <dbReference type="SAM" id="SignalP"/>
    </source>
</evidence>
<feature type="signal peptide" evidence="2">
    <location>
        <begin position="1"/>
        <end position="24"/>
    </location>
</feature>
<dbReference type="EMBL" id="AP025593">
    <property type="protein sequence ID" value="BDG15440.1"/>
    <property type="molecule type" value="Genomic_DNA"/>
</dbReference>
<keyword evidence="1" id="KW-0812">Transmembrane</keyword>
<dbReference type="InterPro" id="IPR023390">
    <property type="entry name" value="Phage_M13_G8P_capsid_dom_sf"/>
</dbReference>
<feature type="chain" id="PRO_5046183691" evidence="2">
    <location>
        <begin position="25"/>
        <end position="72"/>
    </location>
</feature>